<dbReference type="KEGG" id="sxn:IAG42_04445"/>
<feature type="transmembrane region" description="Helical" evidence="7">
    <location>
        <begin position="135"/>
        <end position="154"/>
    </location>
</feature>
<dbReference type="Gene3D" id="1.20.1250.20">
    <property type="entry name" value="MFS general substrate transporter like domains"/>
    <property type="match status" value="1"/>
</dbReference>
<feature type="transmembrane region" description="Helical" evidence="7">
    <location>
        <begin position="199"/>
        <end position="221"/>
    </location>
</feature>
<dbReference type="Gene3D" id="1.20.1720.10">
    <property type="entry name" value="Multidrug resistance protein D"/>
    <property type="match status" value="1"/>
</dbReference>
<reference evidence="9 10" key="1">
    <citation type="submission" date="2020-09" db="EMBL/GenBank/DDBJ databases">
        <title>A novel species.</title>
        <authorList>
            <person name="Gao J."/>
        </authorList>
    </citation>
    <scope>NUCLEOTIDE SEQUENCE [LARGE SCALE GENOMIC DNA]</scope>
    <source>
        <strain evidence="9 10">CRXT-Y-14</strain>
    </source>
</reference>
<dbReference type="EMBL" id="CP061281">
    <property type="protein sequence ID" value="QNS02947.1"/>
    <property type="molecule type" value="Genomic_DNA"/>
</dbReference>
<gene>
    <name evidence="9" type="ORF">IAG42_04445</name>
</gene>
<evidence type="ECO:0000256" key="1">
    <source>
        <dbReference type="ARBA" id="ARBA00004651"/>
    </source>
</evidence>
<accession>A0A7H1B2J2</accession>
<keyword evidence="6" id="KW-0046">Antibiotic resistance</keyword>
<dbReference type="GO" id="GO:0046677">
    <property type="term" value="P:response to antibiotic"/>
    <property type="evidence" value="ECO:0007669"/>
    <property type="project" value="UniProtKB-KW"/>
</dbReference>
<evidence type="ECO:0000256" key="6">
    <source>
        <dbReference type="ARBA" id="ARBA00023251"/>
    </source>
</evidence>
<name>A0A7H1B2J2_9ACTN</name>
<dbReference type="PANTHER" id="PTHR42718">
    <property type="entry name" value="MAJOR FACILITATOR SUPERFAMILY MULTIDRUG TRANSPORTER MFSC"/>
    <property type="match status" value="1"/>
</dbReference>
<feature type="transmembrane region" description="Helical" evidence="7">
    <location>
        <begin position="437"/>
        <end position="458"/>
    </location>
</feature>
<feature type="transmembrane region" description="Helical" evidence="7">
    <location>
        <begin position="166"/>
        <end position="187"/>
    </location>
</feature>
<feature type="transmembrane region" description="Helical" evidence="7">
    <location>
        <begin position="267"/>
        <end position="292"/>
    </location>
</feature>
<feature type="transmembrane region" description="Helical" evidence="7">
    <location>
        <begin position="12"/>
        <end position="30"/>
    </location>
</feature>
<sequence>MTAPADGRVRTVVGLLVAFELVSGFLQGAAVPLVPAVQDWQGITTGQAQWFTTVQFLAAAISVPAFGRLGDLYGHRRMIRVALATIAAGTLLVACAPNLAVLLVGRALMGPLAALLPLEIGLVRDRLSVDGGRRAVGLLVGALTLGSVLGHALAGPLLSLTGDLRLTLFVLAALAAACVAVSFTAIPESGTRPEGRMDRAGAVLLALALVVLLGTVSRAAAWGWGSPLTLGGLLLAVVLLAVWTRLELAHPHPLVDVRALAHRHSAPYLASAFVLGAVMLGGQAVGVSFMAASPGDEGYGFGLAAWQISVYGVVPHLTAFAGSVLCAPLAARMGYRRLLLVAFTLLAAGYLGLIGANTALAPFTAANALTGIGCGLALGGLPTVVVEAGPADRTASVTAVYNNLKTLGGSIGGAAFGTVLAGLVIGTTDTPSRTAYLAIWAGGGVACALAVGVQLLAARRPAVLAA</sequence>
<feature type="domain" description="Major facilitator superfamily (MFS) profile" evidence="8">
    <location>
        <begin position="12"/>
        <end position="461"/>
    </location>
</feature>
<dbReference type="InterPro" id="IPR011701">
    <property type="entry name" value="MFS"/>
</dbReference>
<evidence type="ECO:0000313" key="9">
    <source>
        <dbReference type="EMBL" id="QNS02947.1"/>
    </source>
</evidence>
<feature type="transmembrane region" description="Helical" evidence="7">
    <location>
        <begin position="407"/>
        <end position="425"/>
    </location>
</feature>
<proteinExistence type="predicted"/>
<protein>
    <submittedName>
        <fullName evidence="9">MFS transporter</fullName>
    </submittedName>
</protein>
<feature type="transmembrane region" description="Helical" evidence="7">
    <location>
        <begin position="338"/>
        <end position="360"/>
    </location>
</feature>
<keyword evidence="2" id="KW-0813">Transport</keyword>
<dbReference type="SUPFAM" id="SSF103473">
    <property type="entry name" value="MFS general substrate transporter"/>
    <property type="match status" value="2"/>
</dbReference>
<dbReference type="Pfam" id="PF07690">
    <property type="entry name" value="MFS_1"/>
    <property type="match status" value="1"/>
</dbReference>
<keyword evidence="5 7" id="KW-0472">Membrane</keyword>
<dbReference type="GO" id="GO:0022857">
    <property type="term" value="F:transmembrane transporter activity"/>
    <property type="evidence" value="ECO:0007669"/>
    <property type="project" value="InterPro"/>
</dbReference>
<feature type="transmembrane region" description="Helical" evidence="7">
    <location>
        <begin position="50"/>
        <end position="69"/>
    </location>
</feature>
<comment type="subcellular location">
    <subcellularLocation>
        <location evidence="1">Cell membrane</location>
        <topology evidence="1">Multi-pass membrane protein</topology>
    </subcellularLocation>
</comment>
<evidence type="ECO:0000256" key="3">
    <source>
        <dbReference type="ARBA" id="ARBA00022692"/>
    </source>
</evidence>
<evidence type="ECO:0000256" key="4">
    <source>
        <dbReference type="ARBA" id="ARBA00022989"/>
    </source>
</evidence>
<dbReference type="InterPro" id="IPR020846">
    <property type="entry name" value="MFS_dom"/>
</dbReference>
<keyword evidence="4 7" id="KW-1133">Transmembrane helix</keyword>
<organism evidence="9 10">
    <name type="scientific">Streptomyces xanthii</name>
    <dbReference type="NCBI Taxonomy" id="2768069"/>
    <lineage>
        <taxon>Bacteria</taxon>
        <taxon>Bacillati</taxon>
        <taxon>Actinomycetota</taxon>
        <taxon>Actinomycetes</taxon>
        <taxon>Kitasatosporales</taxon>
        <taxon>Streptomycetaceae</taxon>
        <taxon>Streptomyces</taxon>
    </lineage>
</organism>
<feature type="transmembrane region" description="Helical" evidence="7">
    <location>
        <begin position="366"/>
        <end position="386"/>
    </location>
</feature>
<dbReference type="GO" id="GO:0005886">
    <property type="term" value="C:plasma membrane"/>
    <property type="evidence" value="ECO:0007669"/>
    <property type="project" value="UniProtKB-SubCell"/>
</dbReference>
<dbReference type="PANTHER" id="PTHR42718:SF9">
    <property type="entry name" value="MAJOR FACILITATOR SUPERFAMILY MULTIDRUG TRANSPORTER MFSC"/>
    <property type="match status" value="1"/>
</dbReference>
<evidence type="ECO:0000256" key="2">
    <source>
        <dbReference type="ARBA" id="ARBA00022448"/>
    </source>
</evidence>
<evidence type="ECO:0000256" key="7">
    <source>
        <dbReference type="SAM" id="Phobius"/>
    </source>
</evidence>
<keyword evidence="10" id="KW-1185">Reference proteome</keyword>
<keyword evidence="3 7" id="KW-0812">Transmembrane</keyword>
<dbReference type="Proteomes" id="UP000516428">
    <property type="component" value="Chromosome"/>
</dbReference>
<feature type="transmembrane region" description="Helical" evidence="7">
    <location>
        <begin position="81"/>
        <end position="101"/>
    </location>
</feature>
<dbReference type="RefSeq" id="WP_188335702.1">
    <property type="nucleotide sequence ID" value="NZ_CP061281.1"/>
</dbReference>
<feature type="transmembrane region" description="Helical" evidence="7">
    <location>
        <begin position="227"/>
        <end position="246"/>
    </location>
</feature>
<feature type="transmembrane region" description="Helical" evidence="7">
    <location>
        <begin position="304"/>
        <end position="331"/>
    </location>
</feature>
<evidence type="ECO:0000259" key="8">
    <source>
        <dbReference type="PROSITE" id="PS50850"/>
    </source>
</evidence>
<evidence type="ECO:0000256" key="5">
    <source>
        <dbReference type="ARBA" id="ARBA00023136"/>
    </source>
</evidence>
<dbReference type="AlphaFoldDB" id="A0A7H1B2J2"/>
<dbReference type="InterPro" id="IPR036259">
    <property type="entry name" value="MFS_trans_sf"/>
</dbReference>
<evidence type="ECO:0000313" key="10">
    <source>
        <dbReference type="Proteomes" id="UP000516428"/>
    </source>
</evidence>
<dbReference type="PROSITE" id="PS50850">
    <property type="entry name" value="MFS"/>
    <property type="match status" value="1"/>
</dbReference>
<feature type="transmembrane region" description="Helical" evidence="7">
    <location>
        <begin position="107"/>
        <end position="123"/>
    </location>
</feature>